<protein>
    <submittedName>
        <fullName evidence="5">Uncharacterized protein LOC105137965</fullName>
    </submittedName>
</protein>
<feature type="region of interest" description="Disordered" evidence="3">
    <location>
        <begin position="1"/>
        <end position="22"/>
    </location>
</feature>
<dbReference type="EMBL" id="GGEC01020831">
    <property type="protein sequence ID" value="MBX01315.1"/>
    <property type="molecule type" value="Transcribed_RNA"/>
</dbReference>
<evidence type="ECO:0000313" key="5">
    <source>
        <dbReference type="EMBL" id="MBX01315.1"/>
    </source>
</evidence>
<proteinExistence type="predicted"/>
<dbReference type="GO" id="GO:0005634">
    <property type="term" value="C:nucleus"/>
    <property type="evidence" value="ECO:0007669"/>
    <property type="project" value="UniProtKB-SubCell"/>
</dbReference>
<dbReference type="Pfam" id="PF17780">
    <property type="entry name" value="OCRE"/>
    <property type="match status" value="1"/>
</dbReference>
<sequence>MKRKKGAKMAEGTAGEGQYGETEGGECCYVWDEATQLYFHASSGFYHDPVAGWYYSSRDGFYYKFENGSYVLLESNKLNESEIHRCKDAVLDNPVQDQSFTQDHITINQTMSPLLSDQSDADQCPGTFADEIARGTTDCTSSAATENLPPPSEWLEETLINLYLSGYNQASNAAEGLMMSLEMDESDSGKISADGNDDIHMVGEASRDEENWRAQYGQVVQPAEGPVPNILSLDLWDWEMVRDCRKDGKGQVARLVGWLVKRSAKLHPSLPSSGGLLRTAPICEAHLDLDKCIGCVIPVQDTWPHC</sequence>
<evidence type="ECO:0000259" key="4">
    <source>
        <dbReference type="Pfam" id="PF17780"/>
    </source>
</evidence>
<evidence type="ECO:0000256" key="2">
    <source>
        <dbReference type="ARBA" id="ARBA00023242"/>
    </source>
</evidence>
<dbReference type="PANTHER" id="PTHR13948:SF38">
    <property type="entry name" value="D111_G-PATCH DOMAIN-CONTAINING PROTEIN"/>
    <property type="match status" value="1"/>
</dbReference>
<dbReference type="GO" id="GO:0000398">
    <property type="term" value="P:mRNA splicing, via spliceosome"/>
    <property type="evidence" value="ECO:0007669"/>
    <property type="project" value="TreeGrafter"/>
</dbReference>
<dbReference type="InterPro" id="IPR041591">
    <property type="entry name" value="OCRE"/>
</dbReference>
<dbReference type="GO" id="GO:0003723">
    <property type="term" value="F:RNA binding"/>
    <property type="evidence" value="ECO:0007669"/>
    <property type="project" value="TreeGrafter"/>
</dbReference>
<dbReference type="PANTHER" id="PTHR13948">
    <property type="entry name" value="RNA-BINDING PROTEIN"/>
    <property type="match status" value="1"/>
</dbReference>
<organism evidence="5">
    <name type="scientific">Rhizophora mucronata</name>
    <name type="common">Asiatic mangrove</name>
    <dbReference type="NCBI Taxonomy" id="61149"/>
    <lineage>
        <taxon>Eukaryota</taxon>
        <taxon>Viridiplantae</taxon>
        <taxon>Streptophyta</taxon>
        <taxon>Embryophyta</taxon>
        <taxon>Tracheophyta</taxon>
        <taxon>Spermatophyta</taxon>
        <taxon>Magnoliopsida</taxon>
        <taxon>eudicotyledons</taxon>
        <taxon>Gunneridae</taxon>
        <taxon>Pentapetalae</taxon>
        <taxon>rosids</taxon>
        <taxon>fabids</taxon>
        <taxon>Malpighiales</taxon>
        <taxon>Rhizophoraceae</taxon>
        <taxon>Rhizophora</taxon>
    </lineage>
</organism>
<comment type="subcellular location">
    <subcellularLocation>
        <location evidence="1">Nucleus</location>
    </subcellularLocation>
</comment>
<evidence type="ECO:0000256" key="3">
    <source>
        <dbReference type="SAM" id="MobiDB-lite"/>
    </source>
</evidence>
<name>A0A2P2K6G7_RHIMU</name>
<accession>A0A2P2K6G7</accession>
<evidence type="ECO:0000256" key="1">
    <source>
        <dbReference type="ARBA" id="ARBA00004123"/>
    </source>
</evidence>
<dbReference type="CDD" id="cd16074">
    <property type="entry name" value="OCRE"/>
    <property type="match status" value="1"/>
</dbReference>
<dbReference type="AlphaFoldDB" id="A0A2P2K6G7"/>
<feature type="domain" description="OCRE" evidence="4">
    <location>
        <begin position="28"/>
        <end position="66"/>
    </location>
</feature>
<keyword evidence="2" id="KW-0539">Nucleus</keyword>
<reference evidence="5" key="1">
    <citation type="submission" date="2018-02" db="EMBL/GenBank/DDBJ databases">
        <title>Rhizophora mucronata_Transcriptome.</title>
        <authorList>
            <person name="Meera S.P."/>
            <person name="Sreeshan A."/>
            <person name="Augustine A."/>
        </authorList>
    </citation>
    <scope>NUCLEOTIDE SEQUENCE</scope>
    <source>
        <tissue evidence="5">Leaf</tissue>
    </source>
</reference>